<dbReference type="Pfam" id="PF24883">
    <property type="entry name" value="NPHP3_N"/>
    <property type="match status" value="1"/>
</dbReference>
<evidence type="ECO:0000313" key="4">
    <source>
        <dbReference type="Proteomes" id="UP001166286"/>
    </source>
</evidence>
<organism evidence="3 4">
    <name type="scientific">Cladonia borealis</name>
    <dbReference type="NCBI Taxonomy" id="184061"/>
    <lineage>
        <taxon>Eukaryota</taxon>
        <taxon>Fungi</taxon>
        <taxon>Dikarya</taxon>
        <taxon>Ascomycota</taxon>
        <taxon>Pezizomycotina</taxon>
        <taxon>Lecanoromycetes</taxon>
        <taxon>OSLEUM clade</taxon>
        <taxon>Lecanoromycetidae</taxon>
        <taxon>Lecanorales</taxon>
        <taxon>Lecanorineae</taxon>
        <taxon>Cladoniaceae</taxon>
        <taxon>Cladonia</taxon>
    </lineage>
</organism>
<sequence>MAFPANQQDSQAWYIAVQRYVATLSAPQRAVFNAPASADACLNIIIHAQGRKRGFTRLLGLIRPLIDPLQRFEGAIDVLMQTHGAIASPIWGPLRMAVTLASDYFKTLESLAMILHRVVSSLERCVDYEKLFETNPAVQKAIGVLYSDLIDFCTRVVRFYSKSSLRAMFVSFDTEFREVSEHINLHSTELDWVANVANIADGQKGRAESDNARMSQMRSNIQRWLSPSKAQDDLYRRSLEYMPGSCDWVWDTSQAQNFFASSASTSMIIQGRPGSGKTVLSSFIIQSLKKREEQVVLYFFCQAGDPEKREITCILRTILSQLLLVDQSLYETLDPLYTRSGRTKADSYVEVYDAIFLALSKVKETKLVVVIDALDECQKCEDLVQALFGFQERVQSRMSLIFTSRQMPLAFPFGERLVFEQETSNIPIRQYIGHRVFQMETIPNKALKANVVQQISIAADGLWLYARLMLDEVQKLPSTILIERHLSKIPHGLTQLYTQIFRSKEANFTETHIRFAQQLFVWVDTTEFMPAWFALDCLPYEMICLVFQYVNFGEPVFDPAALITELCSPVLEAVRLPLGFPESYFDGELASTPLYKIEFVHHTADQYLRECQDLDAAELAVVLKPRRLRKLYRGVTAVWYFTECKISESHLYISPDDVGDLSTYGCYFEMSYGLRSALALERLPNDLSGKEQAEAESMLHVLTRFISEDSEQCLRWVEGGIVINYAAGWHHHLQDKAEEALEIVLASRNSSKMPAFDIFQATREAFHRDYVYVLQLTGPNCDDREAEPIMPEGFQNRPLALKMLNIGRRWQHLHRYREEDFTTFRELAINF</sequence>
<dbReference type="InterPro" id="IPR056884">
    <property type="entry name" value="NPHP3-like_N"/>
</dbReference>
<dbReference type="AlphaFoldDB" id="A0AA39UDU4"/>
<evidence type="ECO:0000313" key="3">
    <source>
        <dbReference type="EMBL" id="KAK0515861.1"/>
    </source>
</evidence>
<reference evidence="3" key="1">
    <citation type="submission" date="2023-03" db="EMBL/GenBank/DDBJ databases">
        <title>Complete genome of Cladonia borealis.</title>
        <authorList>
            <person name="Park H."/>
        </authorList>
    </citation>
    <scope>NUCLEOTIDE SEQUENCE</scope>
    <source>
        <strain evidence="3">ANT050790</strain>
    </source>
</reference>
<accession>A0AA39UDU4</accession>
<protein>
    <recommendedName>
        <fullName evidence="2">AAA+ ATPase domain-containing protein</fullName>
    </recommendedName>
</protein>
<name>A0AA39UDU4_9LECA</name>
<dbReference type="Gene3D" id="3.40.50.300">
    <property type="entry name" value="P-loop containing nucleotide triphosphate hydrolases"/>
    <property type="match status" value="1"/>
</dbReference>
<evidence type="ECO:0000256" key="1">
    <source>
        <dbReference type="ARBA" id="ARBA00022737"/>
    </source>
</evidence>
<comment type="caution">
    <text evidence="3">The sequence shown here is derived from an EMBL/GenBank/DDBJ whole genome shotgun (WGS) entry which is preliminary data.</text>
</comment>
<dbReference type="SUPFAM" id="SSF52540">
    <property type="entry name" value="P-loop containing nucleoside triphosphate hydrolases"/>
    <property type="match status" value="1"/>
</dbReference>
<gene>
    <name evidence="3" type="ORF">JMJ35_001895</name>
</gene>
<dbReference type="EMBL" id="JAFEKC020000003">
    <property type="protein sequence ID" value="KAK0515861.1"/>
    <property type="molecule type" value="Genomic_DNA"/>
</dbReference>
<feature type="domain" description="AAA+ ATPase" evidence="2">
    <location>
        <begin position="263"/>
        <end position="423"/>
    </location>
</feature>
<dbReference type="PANTHER" id="PTHR10039:SF14">
    <property type="entry name" value="NACHT DOMAIN-CONTAINING PROTEIN"/>
    <property type="match status" value="1"/>
</dbReference>
<dbReference type="InterPro" id="IPR003593">
    <property type="entry name" value="AAA+_ATPase"/>
</dbReference>
<proteinExistence type="predicted"/>
<evidence type="ECO:0000259" key="2">
    <source>
        <dbReference type="SMART" id="SM00382"/>
    </source>
</evidence>
<dbReference type="InterPro" id="IPR027417">
    <property type="entry name" value="P-loop_NTPase"/>
</dbReference>
<dbReference type="Pfam" id="PF24809">
    <property type="entry name" value="DUF7708"/>
    <property type="match status" value="1"/>
</dbReference>
<keyword evidence="4" id="KW-1185">Reference proteome</keyword>
<dbReference type="InterPro" id="IPR056125">
    <property type="entry name" value="DUF7708"/>
</dbReference>
<dbReference type="SMART" id="SM00382">
    <property type="entry name" value="AAA"/>
    <property type="match status" value="1"/>
</dbReference>
<keyword evidence="1" id="KW-0677">Repeat</keyword>
<dbReference type="Proteomes" id="UP001166286">
    <property type="component" value="Unassembled WGS sequence"/>
</dbReference>
<dbReference type="PANTHER" id="PTHR10039">
    <property type="entry name" value="AMELOGENIN"/>
    <property type="match status" value="1"/>
</dbReference>